<dbReference type="GO" id="GO:0045721">
    <property type="term" value="P:negative regulation of gluconeogenesis"/>
    <property type="evidence" value="ECO:0007669"/>
    <property type="project" value="TreeGrafter"/>
</dbReference>
<evidence type="ECO:0008006" key="6">
    <source>
        <dbReference type="Google" id="ProtNLM"/>
    </source>
</evidence>
<dbReference type="Proteomes" id="UP000447873">
    <property type="component" value="Unassembled WGS sequence"/>
</dbReference>
<dbReference type="EMBL" id="WNWS01000008">
    <property type="protein sequence ID" value="KAE9988402.1"/>
    <property type="molecule type" value="Genomic_DNA"/>
</dbReference>
<dbReference type="InterPro" id="IPR018618">
    <property type="entry name" value="GID4/10-like"/>
</dbReference>
<feature type="region of interest" description="Disordered" evidence="3">
    <location>
        <begin position="72"/>
        <end position="108"/>
    </location>
</feature>
<dbReference type="GO" id="GO:0034657">
    <property type="term" value="C:GID complex"/>
    <property type="evidence" value="ECO:0007669"/>
    <property type="project" value="TreeGrafter"/>
</dbReference>
<feature type="compositionally biased region" description="Low complexity" evidence="3">
    <location>
        <begin position="9"/>
        <end position="23"/>
    </location>
</feature>
<evidence type="ECO:0000313" key="5">
    <source>
        <dbReference type="Proteomes" id="UP000447873"/>
    </source>
</evidence>
<feature type="compositionally biased region" description="Low complexity" evidence="3">
    <location>
        <begin position="627"/>
        <end position="639"/>
    </location>
</feature>
<sequence length="712" mass="81096">MDRRRDIPSSHSSNSNNNSNNNSEHTTYLTAIRQIEAIPVPDLASTLTTNHTAEDEANEANISFLRTQIDPQDEWRAQNAERESSLEDRDRSQRMSSSDRARRDRVQRDRLQRVLARLNRLHDPAYGDRVPSHNSLYDWSPGSEGEDNGGSEEADLQAIQRELRRQQPTAHPEVLRVLAQAELDQERERRSRVHATRFSSTAPTGNSRNESSLRSAATLQAIRRHPRFSTRSAQHMERYIMDRSERQAIEAEEARTRLEENRATEQLQRRIGEIEQLQRRIGQMSTPALQSDPRPRIRRAILQDPAPEPSDRSSWLPSTVKYLANLRYSRTEEDGFMQAVDFHLATKENFIDTHDDFLLDVYSLPPTHQTSLLVPGAVFEGQQRAHTPGDFLSSHEPISRWETEWRASESANSTQREYQPRFTLDEVSSQWASSNSIPPHAQRTRSSRPPGGSIKADFWPVKVRIHAVDYEKMTLAATMEAYDVPSQGPAVSDLITNLADDIWPTTGIDHNQLHSIPAPPPPPPPKKEERKSITTYLEGEILDFKNFTFKTESFKSSLDNDATYWRKLEPFKDFTDEELIGRLTSKGYLEHLSQSYILMRWKERCFVRDSPFKTQLSPSLGGERGHAYGSSSSAGSAAGGEARDAVDFYEAVEMPDGFTGLTISGFYYVCMRRGDGAVEGLYCDPQSSPYQRLTLERRGEAGLGRFPCWEFK</sequence>
<feature type="region of interest" description="Disordered" evidence="3">
    <location>
        <begin position="615"/>
        <end position="639"/>
    </location>
</feature>
<name>A0A8H3VJ46_VENIN</name>
<proteinExistence type="inferred from homology"/>
<feature type="region of interest" description="Disordered" evidence="3">
    <location>
        <begin position="429"/>
        <end position="453"/>
    </location>
</feature>
<reference evidence="4 5" key="1">
    <citation type="submission" date="2018-12" db="EMBL/GenBank/DDBJ databases">
        <title>Venturia inaequalis Genome Resource.</title>
        <authorList>
            <person name="Lichtner F.J."/>
        </authorList>
    </citation>
    <scope>NUCLEOTIDE SEQUENCE [LARGE SCALE GENOMIC DNA]</scope>
    <source>
        <strain evidence="4 5">120213</strain>
    </source>
</reference>
<comment type="caution">
    <text evidence="4">The sequence shown here is derived from an EMBL/GenBank/DDBJ whole genome shotgun (WGS) entry which is preliminary data.</text>
</comment>
<protein>
    <recommendedName>
        <fullName evidence="6">Vacuolar import and degradation protein-domain-containing protein</fullName>
    </recommendedName>
</protein>
<feature type="region of interest" description="Disordered" evidence="3">
    <location>
        <begin position="183"/>
        <end position="214"/>
    </location>
</feature>
<evidence type="ECO:0000313" key="4">
    <source>
        <dbReference type="EMBL" id="KAE9988402.1"/>
    </source>
</evidence>
<feature type="region of interest" description="Disordered" evidence="3">
    <location>
        <begin position="509"/>
        <end position="530"/>
    </location>
</feature>
<feature type="coiled-coil region" evidence="2">
    <location>
        <begin position="241"/>
        <end position="280"/>
    </location>
</feature>
<feature type="compositionally biased region" description="Basic and acidic residues" evidence="3">
    <location>
        <begin position="73"/>
        <end position="108"/>
    </location>
</feature>
<feature type="compositionally biased region" description="Polar residues" evidence="3">
    <location>
        <begin position="197"/>
        <end position="214"/>
    </location>
</feature>
<dbReference type="GO" id="GO:0007039">
    <property type="term" value="P:protein catabolic process in the vacuole"/>
    <property type="evidence" value="ECO:0007669"/>
    <property type="project" value="TreeGrafter"/>
</dbReference>
<dbReference type="GO" id="GO:0006623">
    <property type="term" value="P:protein targeting to vacuole"/>
    <property type="evidence" value="ECO:0007669"/>
    <property type="project" value="TreeGrafter"/>
</dbReference>
<evidence type="ECO:0000256" key="1">
    <source>
        <dbReference type="ARBA" id="ARBA00061469"/>
    </source>
</evidence>
<evidence type="ECO:0000256" key="2">
    <source>
        <dbReference type="SAM" id="Coils"/>
    </source>
</evidence>
<feature type="region of interest" description="Disordered" evidence="3">
    <location>
        <begin position="1"/>
        <end position="24"/>
    </location>
</feature>
<gene>
    <name evidence="4" type="ORF">EG328_011162</name>
</gene>
<accession>A0A8H3VJ46</accession>
<dbReference type="Pfam" id="PF09783">
    <property type="entry name" value="Vac_ImportDeg"/>
    <property type="match status" value="2"/>
</dbReference>
<evidence type="ECO:0000256" key="3">
    <source>
        <dbReference type="SAM" id="MobiDB-lite"/>
    </source>
</evidence>
<feature type="region of interest" description="Disordered" evidence="3">
    <location>
        <begin position="124"/>
        <end position="152"/>
    </location>
</feature>
<comment type="similarity">
    <text evidence="1">Belongs to the GID4/VID24 family.</text>
</comment>
<dbReference type="GO" id="GO:0005773">
    <property type="term" value="C:vacuole"/>
    <property type="evidence" value="ECO:0007669"/>
    <property type="project" value="GOC"/>
</dbReference>
<dbReference type="PANTHER" id="PTHR14534">
    <property type="entry name" value="VACUOLAR IMPORT AND DEGRADATION PROTEIN 24"/>
    <property type="match status" value="1"/>
</dbReference>
<dbReference type="AlphaFoldDB" id="A0A8H3VJ46"/>
<keyword evidence="2" id="KW-0175">Coiled coil</keyword>
<dbReference type="GO" id="GO:0043161">
    <property type="term" value="P:proteasome-mediated ubiquitin-dependent protein catabolic process"/>
    <property type="evidence" value="ECO:0007669"/>
    <property type="project" value="TreeGrafter"/>
</dbReference>
<dbReference type="PANTHER" id="PTHR14534:SF3">
    <property type="entry name" value="GID COMPLEX SUBUNIT 4 HOMOLOG"/>
    <property type="match status" value="1"/>
</dbReference>
<organism evidence="4 5">
    <name type="scientific">Venturia inaequalis</name>
    <name type="common">Apple scab fungus</name>
    <dbReference type="NCBI Taxonomy" id="5025"/>
    <lineage>
        <taxon>Eukaryota</taxon>
        <taxon>Fungi</taxon>
        <taxon>Dikarya</taxon>
        <taxon>Ascomycota</taxon>
        <taxon>Pezizomycotina</taxon>
        <taxon>Dothideomycetes</taxon>
        <taxon>Pleosporomycetidae</taxon>
        <taxon>Venturiales</taxon>
        <taxon>Venturiaceae</taxon>
        <taxon>Venturia</taxon>
    </lineage>
</organism>